<name>A0ABY7FFH2_MYAAR</name>
<dbReference type="Gene3D" id="1.20.1250.20">
    <property type="entry name" value="MFS general substrate transporter like domains"/>
    <property type="match status" value="2"/>
</dbReference>
<feature type="transmembrane region" description="Helical" evidence="2">
    <location>
        <begin position="802"/>
        <end position="821"/>
    </location>
</feature>
<feature type="transmembrane region" description="Helical" evidence="2">
    <location>
        <begin position="496"/>
        <end position="516"/>
    </location>
</feature>
<feature type="transmembrane region" description="Helical" evidence="2">
    <location>
        <begin position="626"/>
        <end position="649"/>
    </location>
</feature>
<feature type="transmembrane region" description="Helical" evidence="2">
    <location>
        <begin position="338"/>
        <end position="357"/>
    </location>
</feature>
<feature type="transmembrane region" description="Helical" evidence="2">
    <location>
        <begin position="827"/>
        <end position="845"/>
    </location>
</feature>
<feature type="transmembrane region" description="Helical" evidence="2">
    <location>
        <begin position="77"/>
        <end position="102"/>
    </location>
</feature>
<feature type="non-terminal residue" evidence="4">
    <location>
        <position position="872"/>
    </location>
</feature>
<evidence type="ECO:0000313" key="4">
    <source>
        <dbReference type="EMBL" id="WAR20887.1"/>
    </source>
</evidence>
<feature type="transmembrane region" description="Helical" evidence="2">
    <location>
        <begin position="170"/>
        <end position="189"/>
    </location>
</feature>
<feature type="transmembrane region" description="Helical" evidence="2">
    <location>
        <begin position="536"/>
        <end position="560"/>
    </location>
</feature>
<evidence type="ECO:0000256" key="2">
    <source>
        <dbReference type="SAM" id="Phobius"/>
    </source>
</evidence>
<feature type="transmembrane region" description="Helical" evidence="2">
    <location>
        <begin position="395"/>
        <end position="414"/>
    </location>
</feature>
<feature type="transmembrane region" description="Helical" evidence="2">
    <location>
        <begin position="144"/>
        <end position="164"/>
    </location>
</feature>
<keyword evidence="2" id="KW-1133">Transmembrane helix</keyword>
<sequence>MENICFEYENGSLQDTSYDKKYQKSGYCEPDGSEEINQEQAISADQTKNKGTIAIQDNDRMPGVQCTGQDSKKRWGWVVTFAAFMFCFFVDGISFSFGVFYVELLAYYGSSSSATSWAVSVLTGTYLCVGPIVGVLVNKFGCRPVSVAGAALSSIAFFACTFASSIEVLVILFGLVGGCGFGMMYIPPLTAVGQYFQTRHALAVGIALCGSGIGTLTLASLSEYLIETYTWKGAMQILSALVLNGVPLGLLLRPIEKVNKGVANGQAVEVEESGDLHGNKSCCRKKCVRGCCCDLSSLNLDLFRSPSLMGFALMNLICSFGYFIPFVFLPAFGQSIGFTSKASAILVSVIGILNTVFRVVSGWVSDQPWANPIIIYSVATILGGAATSLVAHYTVYWVLVAYCVLYGICIGTIMTNEPIVVTMLVNKPKFASAFGIVAMGDGALYDMFGNYRWTFLFSGMTMTISSSEEELSKKSTMQENSNSKPESRLDGTDGGLGWDVILAAFIFYFVIDGISFSSGVFYVEVMNTFNASSSSASWVVSVLLGTYLLSVCPLAGALVNRFGCRRVAIVGSLVTSAALFACTYSPNIELMIVLNKDTDQNENTYRSIKHQVTLSGGTFYSALNIVFLYLVVGFFSGLGIGMMYIPPVVAIGEYFVKRHALAVGIAFSGCGIGTFAMPPLVEHLIRIYSWRGAMRIVAAIILNGVPLGFLLQPRFVKTLKANKKDEHKTNEDENKSECKDGTFCCLSHFHLDLLKSPSFVSFAIFKCICVFGKKFVHFGRLFRLHFCLLLDKVKVFSAQKSTILLSTVGIVSTVFVFISGWVSDQAWANPILIYALGSLIAGTLTTNEPVVVLQLVEKAKFASAFGLVSFTD</sequence>
<keyword evidence="5" id="KW-1185">Reference proteome</keyword>
<dbReference type="CDD" id="cd17352">
    <property type="entry name" value="MFS_MCT_SLC16"/>
    <property type="match status" value="1"/>
</dbReference>
<feature type="transmembrane region" description="Helical" evidence="2">
    <location>
        <begin position="114"/>
        <end position="137"/>
    </location>
</feature>
<feature type="domain" description="Major facilitator superfamily (MFS) profile" evidence="3">
    <location>
        <begin position="75"/>
        <end position="527"/>
    </location>
</feature>
<feature type="transmembrane region" description="Helical" evidence="2">
    <location>
        <begin position="567"/>
        <end position="586"/>
    </location>
</feature>
<dbReference type="Proteomes" id="UP001164746">
    <property type="component" value="Chromosome 12"/>
</dbReference>
<dbReference type="InterPro" id="IPR036259">
    <property type="entry name" value="MFS_trans_sf"/>
</dbReference>
<protein>
    <submittedName>
        <fullName evidence="4">MOT12-like protein</fullName>
    </submittedName>
</protein>
<reference evidence="4" key="1">
    <citation type="submission" date="2022-11" db="EMBL/GenBank/DDBJ databases">
        <title>Centuries of genome instability and evolution in soft-shell clam transmissible cancer (bioRxiv).</title>
        <authorList>
            <person name="Hart S.F.M."/>
            <person name="Yonemitsu M.A."/>
            <person name="Giersch R.M."/>
            <person name="Beal B.F."/>
            <person name="Arriagada G."/>
            <person name="Davis B.W."/>
            <person name="Ostrander E.A."/>
            <person name="Goff S.P."/>
            <person name="Metzger M.J."/>
        </authorList>
    </citation>
    <scope>NUCLEOTIDE SEQUENCE</scope>
    <source>
        <strain evidence="4">MELC-2E11</strain>
        <tissue evidence="4">Siphon/mantle</tissue>
    </source>
</reference>
<accession>A0ABY7FFH2</accession>
<dbReference type="Pfam" id="PF07690">
    <property type="entry name" value="MFS_1"/>
    <property type="match status" value="2"/>
</dbReference>
<proteinExistence type="predicted"/>
<keyword evidence="2" id="KW-0812">Transmembrane</keyword>
<keyword evidence="2" id="KW-0472">Membrane</keyword>
<gene>
    <name evidence="4" type="ORF">MAR_014861</name>
</gene>
<evidence type="ECO:0000313" key="5">
    <source>
        <dbReference type="Proteomes" id="UP001164746"/>
    </source>
</evidence>
<dbReference type="InterPro" id="IPR050327">
    <property type="entry name" value="Proton-linked_MCT"/>
</dbReference>
<comment type="subcellular location">
    <subcellularLocation>
        <location evidence="1">Membrane</location>
        <topology evidence="1">Multi-pass membrane protein</topology>
    </subcellularLocation>
</comment>
<evidence type="ECO:0000256" key="1">
    <source>
        <dbReference type="ARBA" id="ARBA00004141"/>
    </source>
</evidence>
<dbReference type="PROSITE" id="PS50850">
    <property type="entry name" value="MFS"/>
    <property type="match status" value="1"/>
</dbReference>
<feature type="transmembrane region" description="Helical" evidence="2">
    <location>
        <begin position="308"/>
        <end position="332"/>
    </location>
</feature>
<dbReference type="PANTHER" id="PTHR11360">
    <property type="entry name" value="MONOCARBOXYLATE TRANSPORTER"/>
    <property type="match status" value="1"/>
</dbReference>
<dbReference type="InterPro" id="IPR011701">
    <property type="entry name" value="MFS"/>
</dbReference>
<feature type="transmembrane region" description="Helical" evidence="2">
    <location>
        <begin position="369"/>
        <end position="389"/>
    </location>
</feature>
<feature type="transmembrane region" description="Helical" evidence="2">
    <location>
        <begin position="201"/>
        <end position="221"/>
    </location>
</feature>
<evidence type="ECO:0000259" key="3">
    <source>
        <dbReference type="PROSITE" id="PS50850"/>
    </source>
</evidence>
<organism evidence="4 5">
    <name type="scientific">Mya arenaria</name>
    <name type="common">Soft-shell clam</name>
    <dbReference type="NCBI Taxonomy" id="6604"/>
    <lineage>
        <taxon>Eukaryota</taxon>
        <taxon>Metazoa</taxon>
        <taxon>Spiralia</taxon>
        <taxon>Lophotrochozoa</taxon>
        <taxon>Mollusca</taxon>
        <taxon>Bivalvia</taxon>
        <taxon>Autobranchia</taxon>
        <taxon>Heteroconchia</taxon>
        <taxon>Euheterodonta</taxon>
        <taxon>Imparidentia</taxon>
        <taxon>Neoheterodontei</taxon>
        <taxon>Myida</taxon>
        <taxon>Myoidea</taxon>
        <taxon>Myidae</taxon>
        <taxon>Mya</taxon>
    </lineage>
</organism>
<dbReference type="EMBL" id="CP111023">
    <property type="protein sequence ID" value="WAR20887.1"/>
    <property type="molecule type" value="Genomic_DNA"/>
</dbReference>
<dbReference type="InterPro" id="IPR020846">
    <property type="entry name" value="MFS_dom"/>
</dbReference>
<dbReference type="PANTHER" id="PTHR11360:SF284">
    <property type="entry name" value="EG:103B4.3 PROTEIN-RELATED"/>
    <property type="match status" value="1"/>
</dbReference>
<feature type="transmembrane region" description="Helical" evidence="2">
    <location>
        <begin position="693"/>
        <end position="711"/>
    </location>
</feature>
<feature type="transmembrane region" description="Helical" evidence="2">
    <location>
        <begin position="661"/>
        <end position="681"/>
    </location>
</feature>
<dbReference type="SUPFAM" id="SSF103473">
    <property type="entry name" value="MFS general substrate transporter"/>
    <property type="match status" value="2"/>
</dbReference>